<name>A0A5J5F1E6_9PEZI</name>
<dbReference type="Pfam" id="PF00067">
    <property type="entry name" value="p450"/>
    <property type="match status" value="1"/>
</dbReference>
<dbReference type="InParanoid" id="A0A5J5F1E6"/>
<evidence type="ECO:0000256" key="5">
    <source>
        <dbReference type="PIRSR" id="PIRSR602401-1"/>
    </source>
</evidence>
<dbReference type="PANTHER" id="PTHR24305">
    <property type="entry name" value="CYTOCHROME P450"/>
    <property type="match status" value="1"/>
</dbReference>
<dbReference type="GO" id="GO:0004497">
    <property type="term" value="F:monooxygenase activity"/>
    <property type="evidence" value="ECO:0007669"/>
    <property type="project" value="UniProtKB-KW"/>
</dbReference>
<keyword evidence="6" id="KW-0560">Oxidoreductase</keyword>
<dbReference type="EMBL" id="VXIS01000054">
    <property type="protein sequence ID" value="KAA8909795.1"/>
    <property type="molecule type" value="Genomic_DNA"/>
</dbReference>
<keyword evidence="7" id="KW-0472">Membrane</keyword>
<dbReference type="PROSITE" id="PS00086">
    <property type="entry name" value="CYTOCHROME_P450"/>
    <property type="match status" value="1"/>
</dbReference>
<organism evidence="8 9">
    <name type="scientific">Sphaerosporella brunnea</name>
    <dbReference type="NCBI Taxonomy" id="1250544"/>
    <lineage>
        <taxon>Eukaryota</taxon>
        <taxon>Fungi</taxon>
        <taxon>Dikarya</taxon>
        <taxon>Ascomycota</taxon>
        <taxon>Pezizomycotina</taxon>
        <taxon>Pezizomycetes</taxon>
        <taxon>Pezizales</taxon>
        <taxon>Pyronemataceae</taxon>
        <taxon>Sphaerosporella</taxon>
    </lineage>
</organism>
<gene>
    <name evidence="8" type="ORF">FN846DRAFT_1008140</name>
</gene>
<accession>A0A5J5F1E6</accession>
<evidence type="ECO:0000256" key="1">
    <source>
        <dbReference type="ARBA" id="ARBA00001971"/>
    </source>
</evidence>
<feature type="binding site" description="axial binding residue" evidence="5">
    <location>
        <position position="524"/>
    </location>
    <ligand>
        <name>heme</name>
        <dbReference type="ChEBI" id="CHEBI:30413"/>
    </ligand>
    <ligandPart>
        <name>Fe</name>
        <dbReference type="ChEBI" id="CHEBI:18248"/>
    </ligandPart>
</feature>
<dbReference type="InterPro" id="IPR001128">
    <property type="entry name" value="Cyt_P450"/>
</dbReference>
<dbReference type="PRINTS" id="PR00463">
    <property type="entry name" value="EP450I"/>
</dbReference>
<proteinExistence type="inferred from homology"/>
<reference evidence="8 9" key="1">
    <citation type="submission" date="2019-09" db="EMBL/GenBank/DDBJ databases">
        <title>Draft genome of the ectomycorrhizal ascomycete Sphaerosporella brunnea.</title>
        <authorList>
            <consortium name="DOE Joint Genome Institute"/>
            <person name="Benucci G.M."/>
            <person name="Marozzi G."/>
            <person name="Antonielli L."/>
            <person name="Sanchez S."/>
            <person name="Marco P."/>
            <person name="Wang X."/>
            <person name="Falini L.B."/>
            <person name="Barry K."/>
            <person name="Haridas S."/>
            <person name="Lipzen A."/>
            <person name="Labutti K."/>
            <person name="Grigoriev I.V."/>
            <person name="Murat C."/>
            <person name="Martin F."/>
            <person name="Albertini E."/>
            <person name="Donnini D."/>
            <person name="Bonito G."/>
        </authorList>
    </citation>
    <scope>NUCLEOTIDE SEQUENCE [LARGE SCALE GENOMIC DNA]</scope>
    <source>
        <strain evidence="8 9">Sb_GMNB300</strain>
    </source>
</reference>
<comment type="similarity">
    <text evidence="2 6">Belongs to the cytochrome P450 family.</text>
</comment>
<comment type="cofactor">
    <cofactor evidence="1 5">
        <name>heme</name>
        <dbReference type="ChEBI" id="CHEBI:30413"/>
    </cofactor>
</comment>
<protein>
    <submittedName>
        <fullName evidence="8">Cytochrome P450</fullName>
    </submittedName>
</protein>
<evidence type="ECO:0000256" key="3">
    <source>
        <dbReference type="ARBA" id="ARBA00022723"/>
    </source>
</evidence>
<evidence type="ECO:0000256" key="7">
    <source>
        <dbReference type="SAM" id="Phobius"/>
    </source>
</evidence>
<keyword evidence="3 5" id="KW-0479">Metal-binding</keyword>
<sequence>MALRLLFDVLLPALLCLPGLYLLHLLFTSLLDLRKNYQAAKTIGLEGGARPILTPVYEVNFLYKLTLPLHEPIIRFFGLADSLYWQLFFMDWCFKTRHDQFKQRGTDIITTVSPLRTVLTTANAEVAYQLGSRFEKPVHLYSRVSFMGENVVASEGAQWRRLRKILQRPFNEAVMSTVWQATLDQSIPLRKKWCDAAEEGVNVERDIPRMALGVLCGAGFGVTIPFDSDGKQELPPGDEFFASSTPTPGFHFNFGDVLAFLLSNIVTVLATKALLPAWLLRHGPVPRKWKNGAKALEETRNYIQKLVDRERRRNETAYYQQEGHHSNLLTILTNPESSGGLTEDEQIANTFIMVLAGHETSAGILRYSLVLLALFEDKQDWFLKELDQALAGIEPEDWTYDKLFPRLSCCLCIMNEALRLFPGVPVLPKWCPTPTTLKYNQKILHIPAGTMINISLPALQQNPKYFGAKSYEFRPEVWDARSSTGWTEETSNQPIDEGMALPYRYIRKPIPGSYVPFSEGRRACLGKKFAQIEFCLVLAILFQKHRVKLVLKPGESKDAAKARCWRVLRGSLSLLSLQMQEQVPVKWVRR</sequence>
<comment type="caution">
    <text evidence="8">The sequence shown here is derived from an EMBL/GenBank/DDBJ whole genome shotgun (WGS) entry which is preliminary data.</text>
</comment>
<evidence type="ECO:0000256" key="2">
    <source>
        <dbReference type="ARBA" id="ARBA00010617"/>
    </source>
</evidence>
<dbReference type="PRINTS" id="PR00385">
    <property type="entry name" value="P450"/>
</dbReference>
<dbReference type="InterPro" id="IPR050121">
    <property type="entry name" value="Cytochrome_P450_monoxygenase"/>
</dbReference>
<dbReference type="Proteomes" id="UP000326924">
    <property type="component" value="Unassembled WGS sequence"/>
</dbReference>
<keyword evidence="7" id="KW-0812">Transmembrane</keyword>
<keyword evidence="7" id="KW-1133">Transmembrane helix</keyword>
<dbReference type="PANTHER" id="PTHR24305:SF166">
    <property type="entry name" value="CYTOCHROME P450 12A4, MITOCHONDRIAL-RELATED"/>
    <property type="match status" value="1"/>
</dbReference>
<evidence type="ECO:0000256" key="6">
    <source>
        <dbReference type="RuleBase" id="RU000461"/>
    </source>
</evidence>
<dbReference type="AlphaFoldDB" id="A0A5J5F1E6"/>
<evidence type="ECO:0000313" key="9">
    <source>
        <dbReference type="Proteomes" id="UP000326924"/>
    </source>
</evidence>
<keyword evidence="4 5" id="KW-0408">Iron</keyword>
<dbReference type="InterPro" id="IPR017972">
    <property type="entry name" value="Cyt_P450_CS"/>
</dbReference>
<evidence type="ECO:0000256" key="4">
    <source>
        <dbReference type="ARBA" id="ARBA00023004"/>
    </source>
</evidence>
<dbReference type="Gene3D" id="1.10.630.10">
    <property type="entry name" value="Cytochrome P450"/>
    <property type="match status" value="1"/>
</dbReference>
<dbReference type="OrthoDB" id="1470350at2759"/>
<dbReference type="InterPro" id="IPR002401">
    <property type="entry name" value="Cyt_P450_E_grp-I"/>
</dbReference>
<dbReference type="SUPFAM" id="SSF48264">
    <property type="entry name" value="Cytochrome P450"/>
    <property type="match status" value="1"/>
</dbReference>
<dbReference type="GO" id="GO:0005506">
    <property type="term" value="F:iron ion binding"/>
    <property type="evidence" value="ECO:0007669"/>
    <property type="project" value="InterPro"/>
</dbReference>
<keyword evidence="6" id="KW-0503">Monooxygenase</keyword>
<keyword evidence="9" id="KW-1185">Reference proteome</keyword>
<feature type="transmembrane region" description="Helical" evidence="7">
    <location>
        <begin position="5"/>
        <end position="27"/>
    </location>
</feature>
<dbReference type="GO" id="GO:0016705">
    <property type="term" value="F:oxidoreductase activity, acting on paired donors, with incorporation or reduction of molecular oxygen"/>
    <property type="evidence" value="ECO:0007669"/>
    <property type="project" value="InterPro"/>
</dbReference>
<keyword evidence="5 6" id="KW-0349">Heme</keyword>
<dbReference type="GO" id="GO:0020037">
    <property type="term" value="F:heme binding"/>
    <property type="evidence" value="ECO:0007669"/>
    <property type="project" value="InterPro"/>
</dbReference>
<dbReference type="InterPro" id="IPR036396">
    <property type="entry name" value="Cyt_P450_sf"/>
</dbReference>
<evidence type="ECO:0000313" key="8">
    <source>
        <dbReference type="EMBL" id="KAA8909795.1"/>
    </source>
</evidence>